<dbReference type="Gene3D" id="3.40.50.1010">
    <property type="entry name" value="5'-nuclease"/>
    <property type="match status" value="1"/>
</dbReference>
<dbReference type="OrthoDB" id="8907463at2"/>
<dbReference type="InterPro" id="IPR002716">
    <property type="entry name" value="PIN_dom"/>
</dbReference>
<keyword evidence="3" id="KW-1185">Reference proteome</keyword>
<gene>
    <name evidence="2" type="ORF">PCC6912_35530</name>
</gene>
<proteinExistence type="predicted"/>
<evidence type="ECO:0000313" key="3">
    <source>
        <dbReference type="Proteomes" id="UP000268857"/>
    </source>
</evidence>
<sequence>MRISDALAGVSRLFLDTAPVIYFVERNPQFVDLVDPIFDRLETDITAVASGITLSECLVGAIRLGLVDLEQAFVDVLQQEQVVFVEIHVAIAREAARIRVRYNLQLLDALQVAAALMAGCEAFLTNDITLKRVTELRVLVVGEMEVESVSVLKVLIPNGR</sequence>
<feature type="domain" description="PIN" evidence="1">
    <location>
        <begin position="14"/>
        <end position="135"/>
    </location>
</feature>
<name>A0A3S1FHU1_CHLFR</name>
<organism evidence="2 3">
    <name type="scientific">Chlorogloeopsis fritschii PCC 6912</name>
    <dbReference type="NCBI Taxonomy" id="211165"/>
    <lineage>
        <taxon>Bacteria</taxon>
        <taxon>Bacillati</taxon>
        <taxon>Cyanobacteriota</taxon>
        <taxon>Cyanophyceae</taxon>
        <taxon>Nostocales</taxon>
        <taxon>Chlorogloeopsidaceae</taxon>
        <taxon>Chlorogloeopsis</taxon>
    </lineage>
</organism>
<evidence type="ECO:0000259" key="1">
    <source>
        <dbReference type="Pfam" id="PF01850"/>
    </source>
</evidence>
<dbReference type="Pfam" id="PF01850">
    <property type="entry name" value="PIN"/>
    <property type="match status" value="1"/>
</dbReference>
<protein>
    <recommendedName>
        <fullName evidence="1">PIN domain-containing protein</fullName>
    </recommendedName>
</protein>
<comment type="caution">
    <text evidence="2">The sequence shown here is derived from an EMBL/GenBank/DDBJ whole genome shotgun (WGS) entry which is preliminary data.</text>
</comment>
<dbReference type="SUPFAM" id="SSF88723">
    <property type="entry name" value="PIN domain-like"/>
    <property type="match status" value="1"/>
</dbReference>
<dbReference type="STRING" id="211165.GCA_000317285_02230"/>
<dbReference type="RefSeq" id="WP_016878846.1">
    <property type="nucleotide sequence ID" value="NZ_AJLN01000066.1"/>
</dbReference>
<evidence type="ECO:0000313" key="2">
    <source>
        <dbReference type="EMBL" id="RUR78788.1"/>
    </source>
</evidence>
<dbReference type="InterPro" id="IPR029060">
    <property type="entry name" value="PIN-like_dom_sf"/>
</dbReference>
<dbReference type="Proteomes" id="UP000268857">
    <property type="component" value="Unassembled WGS sequence"/>
</dbReference>
<reference evidence="2 3" key="1">
    <citation type="journal article" date="2019" name="Genome Biol. Evol.">
        <title>Day and night: Metabolic profiles and evolutionary relationships of six axenic non-marine cyanobacteria.</title>
        <authorList>
            <person name="Will S.E."/>
            <person name="Henke P."/>
            <person name="Boedeker C."/>
            <person name="Huang S."/>
            <person name="Brinkmann H."/>
            <person name="Rohde M."/>
            <person name="Jarek M."/>
            <person name="Friedl T."/>
            <person name="Seufert S."/>
            <person name="Schumacher M."/>
            <person name="Overmann J."/>
            <person name="Neumann-Schaal M."/>
            <person name="Petersen J."/>
        </authorList>
    </citation>
    <scope>NUCLEOTIDE SEQUENCE [LARGE SCALE GENOMIC DNA]</scope>
    <source>
        <strain evidence="2 3">PCC 6912</strain>
    </source>
</reference>
<accession>A0A3S1FHU1</accession>
<dbReference type="AlphaFoldDB" id="A0A3S1FHU1"/>
<dbReference type="EMBL" id="RSCJ01000014">
    <property type="protein sequence ID" value="RUR78788.1"/>
    <property type="molecule type" value="Genomic_DNA"/>
</dbReference>